<protein>
    <submittedName>
        <fullName evidence="1">158_t:CDS:1</fullName>
    </submittedName>
</protein>
<dbReference type="Proteomes" id="UP000789366">
    <property type="component" value="Unassembled WGS sequence"/>
</dbReference>
<feature type="non-terminal residue" evidence="1">
    <location>
        <position position="1"/>
    </location>
</feature>
<name>A0ACA9K6D6_9GLOM</name>
<reference evidence="1" key="1">
    <citation type="submission" date="2021-06" db="EMBL/GenBank/DDBJ databases">
        <authorList>
            <person name="Kallberg Y."/>
            <person name="Tangrot J."/>
            <person name="Rosling A."/>
        </authorList>
    </citation>
    <scope>NUCLEOTIDE SEQUENCE</scope>
    <source>
        <strain evidence="1">28 12/20/2015</strain>
    </source>
</reference>
<comment type="caution">
    <text evidence="1">The sequence shown here is derived from an EMBL/GenBank/DDBJ whole genome shotgun (WGS) entry which is preliminary data.</text>
</comment>
<evidence type="ECO:0000313" key="2">
    <source>
        <dbReference type="Proteomes" id="UP000789366"/>
    </source>
</evidence>
<feature type="non-terminal residue" evidence="1">
    <location>
        <position position="145"/>
    </location>
</feature>
<sequence length="145" mass="16270">TKKRKYEFAKKNQNLRHHNIAKAVSATTINNCWKAIKILSENSETNESELGETELGESELGEIELGESELDETKLDESELKVIKLNFSEVNDINILIGNLLANNKDIIKIIKHNFEDNSEVSNDDNELLSSSLVTVTEAVEALKN</sequence>
<dbReference type="EMBL" id="CAJVPW010000474">
    <property type="protein sequence ID" value="CAG8455407.1"/>
    <property type="molecule type" value="Genomic_DNA"/>
</dbReference>
<organism evidence="1 2">
    <name type="scientific">Cetraspora pellucida</name>
    <dbReference type="NCBI Taxonomy" id="1433469"/>
    <lineage>
        <taxon>Eukaryota</taxon>
        <taxon>Fungi</taxon>
        <taxon>Fungi incertae sedis</taxon>
        <taxon>Mucoromycota</taxon>
        <taxon>Glomeromycotina</taxon>
        <taxon>Glomeromycetes</taxon>
        <taxon>Diversisporales</taxon>
        <taxon>Gigasporaceae</taxon>
        <taxon>Cetraspora</taxon>
    </lineage>
</organism>
<keyword evidence="2" id="KW-1185">Reference proteome</keyword>
<gene>
    <name evidence="1" type="ORF">SPELUC_LOCUS1013</name>
</gene>
<accession>A0ACA9K6D6</accession>
<proteinExistence type="predicted"/>
<evidence type="ECO:0000313" key="1">
    <source>
        <dbReference type="EMBL" id="CAG8455407.1"/>
    </source>
</evidence>